<name>A0A8I3A8R8_9AGAM</name>
<dbReference type="EMBL" id="JAGFBS010000020">
    <property type="protein sequence ID" value="KAG6373775.1"/>
    <property type="molecule type" value="Genomic_DNA"/>
</dbReference>
<dbReference type="SUPFAM" id="SSF143865">
    <property type="entry name" value="CorA soluble domain-like"/>
    <property type="match status" value="1"/>
</dbReference>
<feature type="transmembrane region" description="Helical" evidence="7">
    <location>
        <begin position="722"/>
        <end position="745"/>
    </location>
</feature>
<dbReference type="InterPro" id="IPR045863">
    <property type="entry name" value="CorA_TM1_TM2"/>
</dbReference>
<evidence type="ECO:0008006" key="10">
    <source>
        <dbReference type="Google" id="ProtNLM"/>
    </source>
</evidence>
<evidence type="ECO:0000256" key="2">
    <source>
        <dbReference type="ARBA" id="ARBA00009765"/>
    </source>
</evidence>
<dbReference type="GO" id="GO:0015095">
    <property type="term" value="F:magnesium ion transmembrane transporter activity"/>
    <property type="evidence" value="ECO:0007669"/>
    <property type="project" value="InterPro"/>
</dbReference>
<dbReference type="PANTHER" id="PTHR21535">
    <property type="entry name" value="MAGNESIUM AND COBALT TRANSPORT PROTEIN/MITOCHONDRIAL IMPORT INNER MEMBRANE TRANSLOCASE SUBUNIT TIM8"/>
    <property type="match status" value="1"/>
</dbReference>
<dbReference type="FunFam" id="1.20.58.340:FF:000006">
    <property type="entry name" value="CorA family metal ion transporter"/>
    <property type="match status" value="1"/>
</dbReference>
<dbReference type="GO" id="GO:0010961">
    <property type="term" value="P:intracellular magnesium ion homeostasis"/>
    <property type="evidence" value="ECO:0007669"/>
    <property type="project" value="TreeGrafter"/>
</dbReference>
<dbReference type="SUPFAM" id="SSF144083">
    <property type="entry name" value="Magnesium transport protein CorA, transmembrane region"/>
    <property type="match status" value="1"/>
</dbReference>
<dbReference type="PANTHER" id="PTHR21535:SF51">
    <property type="entry name" value="MANGANESE RESISTANCE PROTEIN MNR2"/>
    <property type="match status" value="1"/>
</dbReference>
<keyword evidence="9" id="KW-1185">Reference proteome</keyword>
<evidence type="ECO:0000256" key="3">
    <source>
        <dbReference type="ARBA" id="ARBA00022692"/>
    </source>
</evidence>
<dbReference type="AlphaFoldDB" id="A0A8I3A8R8"/>
<evidence type="ECO:0000256" key="1">
    <source>
        <dbReference type="ARBA" id="ARBA00004141"/>
    </source>
</evidence>
<dbReference type="InterPro" id="IPR002523">
    <property type="entry name" value="MgTranspt_CorA/ZnTranspt_ZntB"/>
</dbReference>
<protein>
    <recommendedName>
        <fullName evidence="10">Cora-domain-containing protein</fullName>
    </recommendedName>
</protein>
<dbReference type="Pfam" id="PF01544">
    <property type="entry name" value="CorA"/>
    <property type="match status" value="1"/>
</dbReference>
<evidence type="ECO:0000256" key="4">
    <source>
        <dbReference type="ARBA" id="ARBA00022989"/>
    </source>
</evidence>
<accession>A0A8I3A8R8</accession>
<evidence type="ECO:0000313" key="9">
    <source>
        <dbReference type="Proteomes" id="UP000683000"/>
    </source>
</evidence>
<comment type="caution">
    <text evidence="8">The sequence shown here is derived from an EMBL/GenBank/DDBJ whole genome shotgun (WGS) entry which is preliminary data.</text>
</comment>
<dbReference type="InterPro" id="IPR045861">
    <property type="entry name" value="CorA_cytoplasmic_dom"/>
</dbReference>
<dbReference type="CDD" id="cd12829">
    <property type="entry name" value="Alr1p-like"/>
    <property type="match status" value="1"/>
</dbReference>
<evidence type="ECO:0000256" key="5">
    <source>
        <dbReference type="ARBA" id="ARBA00023136"/>
    </source>
</evidence>
<dbReference type="InterPro" id="IPR044089">
    <property type="entry name" value="Alr1-like"/>
</dbReference>
<gene>
    <name evidence="8" type="ORF">JVT61DRAFT_5918</name>
</gene>
<comment type="similarity">
    <text evidence="2">Belongs to the CorA metal ion transporter (MIT) (TC 1.A.35) family.</text>
</comment>
<keyword evidence="5 7" id="KW-0472">Membrane</keyword>
<sequence length="751" mass="82599">MDSPFDDPPVLSTSPPSDRGLSPTRRRGDRDTSSPTGSLELTLRPRGSPTLTRSVDTNDPDARERQRTMDVDMALHLSLARRETVAHPPSPFDGPRTGSEPPFGSFSVVERHDLQLARGEEPHLLDPDTIPGIHVAAPASAQDPSLIAALQGQYTLPSHKNSSPSMRDLSRYQVGSPLSVFDFAPLEKFAAEEKESLGLSPIGPPTIRMRHSKERRDDGQSYTLPGSGVFDLSGVPTAAPRRPSARQRKLSESAPLPRPLRKNGRGKVALFEQQASEAASNLPARLLSTGQLSVVPSSDDVSGMFCQYTAPPPIGISGITSPGHDRPYRFSFYSNALSATIHARSLCELPAEGQSFEDLFSGLPSPTSAVPKQGYAAGGLPAFATPVAVPLRPNPLIPNGQRTPLATEGAPTSGLFRRPSVMSDPCRPNGSGPSTGADAEANTWWLDIQSPTDEEMKVLSKVFSIHPLTTEDIQMEEAREKIELFRNYYLVCFRSFDQDPYSPTYLEPLNMYIIVFREGILSFHFQPTPHPQNVRRRIKQLKDYIDVTSDWISYALIDDITDAFGPLIQSIEYEVDSIDELVLILKEAEQSDMLRRIGTCRKKVMGLLRLMGNKADVVKGLAKRCNENWRVAPTSDIGLYLSDIQDHLITMTQNLNHYEKILSRSHSNYLAQISIEMTDANNQINDVLSKLTALGTILVPMNLITGLWGMNVHVPGQDISVGYAWFSAIVAGLAAFALIGGYTTYRFMVRR</sequence>
<keyword evidence="3 7" id="KW-0812">Transmembrane</keyword>
<comment type="subcellular location">
    <subcellularLocation>
        <location evidence="1">Membrane</location>
        <topology evidence="1">Multi-pass membrane protein</topology>
    </subcellularLocation>
</comment>
<organism evidence="8 9">
    <name type="scientific">Boletus reticuloceps</name>
    <dbReference type="NCBI Taxonomy" id="495285"/>
    <lineage>
        <taxon>Eukaryota</taxon>
        <taxon>Fungi</taxon>
        <taxon>Dikarya</taxon>
        <taxon>Basidiomycota</taxon>
        <taxon>Agaricomycotina</taxon>
        <taxon>Agaricomycetes</taxon>
        <taxon>Agaricomycetidae</taxon>
        <taxon>Boletales</taxon>
        <taxon>Boletineae</taxon>
        <taxon>Boletaceae</taxon>
        <taxon>Boletoideae</taxon>
        <taxon>Boletus</taxon>
    </lineage>
</organism>
<dbReference type="Gene3D" id="3.30.460.20">
    <property type="entry name" value="CorA soluble domain-like"/>
    <property type="match status" value="1"/>
</dbReference>
<dbReference type="FunFam" id="1.20.58.340:FF:000008">
    <property type="entry name" value="CorA family metal ion transporter"/>
    <property type="match status" value="1"/>
</dbReference>
<feature type="region of interest" description="Disordered" evidence="6">
    <location>
        <begin position="398"/>
        <end position="438"/>
    </location>
</feature>
<proteinExistence type="inferred from homology"/>
<dbReference type="OrthoDB" id="29879at2759"/>
<dbReference type="GO" id="GO:0016020">
    <property type="term" value="C:membrane"/>
    <property type="evidence" value="ECO:0007669"/>
    <property type="project" value="UniProtKB-SubCell"/>
</dbReference>
<evidence type="ECO:0000313" key="8">
    <source>
        <dbReference type="EMBL" id="KAG6373775.1"/>
    </source>
</evidence>
<dbReference type="Proteomes" id="UP000683000">
    <property type="component" value="Unassembled WGS sequence"/>
</dbReference>
<feature type="compositionally biased region" description="Basic and acidic residues" evidence="6">
    <location>
        <begin position="60"/>
        <end position="70"/>
    </location>
</feature>
<evidence type="ECO:0000256" key="6">
    <source>
        <dbReference type="SAM" id="MobiDB-lite"/>
    </source>
</evidence>
<dbReference type="Gene3D" id="1.20.58.340">
    <property type="entry name" value="Magnesium transport protein CorA, transmembrane region"/>
    <property type="match status" value="2"/>
</dbReference>
<feature type="region of interest" description="Disordered" evidence="6">
    <location>
        <begin position="200"/>
        <end position="264"/>
    </location>
</feature>
<reference evidence="8" key="1">
    <citation type="submission" date="2021-03" db="EMBL/GenBank/DDBJ databases">
        <title>Evolutionary innovations through gain and loss of genes in the ectomycorrhizal Boletales.</title>
        <authorList>
            <person name="Wu G."/>
            <person name="Miyauchi S."/>
            <person name="Morin E."/>
            <person name="Yang Z.-L."/>
            <person name="Xu J."/>
            <person name="Martin F.M."/>
        </authorList>
    </citation>
    <scope>NUCLEOTIDE SEQUENCE</scope>
    <source>
        <strain evidence="8">BR01</strain>
    </source>
</reference>
<feature type="region of interest" description="Disordered" evidence="6">
    <location>
        <begin position="1"/>
        <end position="71"/>
    </location>
</feature>
<evidence type="ECO:0000256" key="7">
    <source>
        <dbReference type="SAM" id="Phobius"/>
    </source>
</evidence>
<keyword evidence="4 7" id="KW-1133">Transmembrane helix</keyword>